<evidence type="ECO:0000256" key="1">
    <source>
        <dbReference type="ARBA" id="ARBA00022536"/>
    </source>
</evidence>
<dbReference type="PANTHER" id="PTHR46513">
    <property type="entry name" value="VITELLOGENIN RECEPTOR-LIKE PROTEIN-RELATED-RELATED"/>
    <property type="match status" value="1"/>
</dbReference>
<dbReference type="GO" id="GO:0042813">
    <property type="term" value="F:Wnt receptor activity"/>
    <property type="evidence" value="ECO:0007669"/>
    <property type="project" value="TreeGrafter"/>
</dbReference>
<feature type="repeat" description="LDL-receptor class B" evidence="6">
    <location>
        <begin position="74"/>
        <end position="117"/>
    </location>
</feature>
<dbReference type="InterPro" id="IPR011042">
    <property type="entry name" value="6-blade_b-propeller_TolB-like"/>
</dbReference>
<evidence type="ECO:0000256" key="2">
    <source>
        <dbReference type="ARBA" id="ARBA00022729"/>
    </source>
</evidence>
<accession>A0A8J4XEF4</accession>
<dbReference type="FunFam" id="2.120.10.30:FF:000241">
    <property type="entry name" value="Low-density lipoprotein receptor-related protein 6"/>
    <property type="match status" value="1"/>
</dbReference>
<evidence type="ECO:0000256" key="3">
    <source>
        <dbReference type="ARBA" id="ARBA00022737"/>
    </source>
</evidence>
<keyword evidence="4" id="KW-1015">Disulfide bond</keyword>
<keyword evidence="1" id="KW-0245">EGF-like domain</keyword>
<organism evidence="7 8">
    <name type="scientific">Clarias magur</name>
    <name type="common">Asian catfish</name>
    <name type="synonym">Macropteronotus magur</name>
    <dbReference type="NCBI Taxonomy" id="1594786"/>
    <lineage>
        <taxon>Eukaryota</taxon>
        <taxon>Metazoa</taxon>
        <taxon>Chordata</taxon>
        <taxon>Craniata</taxon>
        <taxon>Vertebrata</taxon>
        <taxon>Euteleostomi</taxon>
        <taxon>Actinopterygii</taxon>
        <taxon>Neopterygii</taxon>
        <taxon>Teleostei</taxon>
        <taxon>Ostariophysi</taxon>
        <taxon>Siluriformes</taxon>
        <taxon>Clariidae</taxon>
        <taxon>Clarias</taxon>
    </lineage>
</organism>
<dbReference type="SUPFAM" id="SSF63825">
    <property type="entry name" value="YWTD domain"/>
    <property type="match status" value="1"/>
</dbReference>
<name>A0A8J4XEF4_CLAMG</name>
<dbReference type="Gene3D" id="2.10.25.10">
    <property type="entry name" value="Laminin"/>
    <property type="match status" value="1"/>
</dbReference>
<reference evidence="7" key="1">
    <citation type="submission" date="2020-07" db="EMBL/GenBank/DDBJ databases">
        <title>Clarias magur genome sequencing, assembly and annotation.</title>
        <authorList>
            <person name="Kushwaha B."/>
            <person name="Kumar R."/>
            <person name="Das P."/>
            <person name="Joshi C.G."/>
            <person name="Kumar D."/>
            <person name="Nagpure N.S."/>
            <person name="Pandey M."/>
            <person name="Agarwal S."/>
            <person name="Srivastava S."/>
            <person name="Singh M."/>
            <person name="Sahoo L."/>
            <person name="Jayasankar P."/>
            <person name="Meher P.K."/>
            <person name="Koringa P.G."/>
            <person name="Iquebal M.A."/>
            <person name="Das S.P."/>
            <person name="Bit A."/>
            <person name="Patnaik S."/>
            <person name="Patel N."/>
            <person name="Shah T.M."/>
            <person name="Hinsu A."/>
            <person name="Jena J.K."/>
        </authorList>
    </citation>
    <scope>NUCLEOTIDE SEQUENCE</scope>
    <source>
        <strain evidence="7">CIFAMagur01</strain>
        <tissue evidence="7">Testis</tissue>
    </source>
</reference>
<evidence type="ECO:0000256" key="6">
    <source>
        <dbReference type="PROSITE-ProRule" id="PRU00461"/>
    </source>
</evidence>
<dbReference type="Gene3D" id="2.120.10.30">
    <property type="entry name" value="TolB, C-terminal domain"/>
    <property type="match status" value="1"/>
</dbReference>
<dbReference type="InterPro" id="IPR050778">
    <property type="entry name" value="Cueball_EGF_LRP_Nidogen"/>
</dbReference>
<evidence type="ECO:0000256" key="4">
    <source>
        <dbReference type="ARBA" id="ARBA00023157"/>
    </source>
</evidence>
<dbReference type="GO" id="GO:0017147">
    <property type="term" value="F:Wnt-protein binding"/>
    <property type="evidence" value="ECO:0007669"/>
    <property type="project" value="TreeGrafter"/>
</dbReference>
<keyword evidence="3" id="KW-0677">Repeat</keyword>
<protein>
    <submittedName>
        <fullName evidence="7">Low-density lipoprotein receptor</fullName>
    </submittedName>
</protein>
<dbReference type="GO" id="GO:0005886">
    <property type="term" value="C:plasma membrane"/>
    <property type="evidence" value="ECO:0007669"/>
    <property type="project" value="TreeGrafter"/>
</dbReference>
<dbReference type="PROSITE" id="PS51120">
    <property type="entry name" value="LDLRB"/>
    <property type="match status" value="3"/>
</dbReference>
<keyword evidence="2" id="KW-0732">Signal</keyword>
<dbReference type="InterPro" id="IPR000033">
    <property type="entry name" value="LDLR_classB_rpt"/>
</dbReference>
<dbReference type="EMBL" id="QNUK01000103">
    <property type="protein sequence ID" value="KAF5901845.1"/>
    <property type="molecule type" value="Genomic_DNA"/>
</dbReference>
<evidence type="ECO:0000313" key="8">
    <source>
        <dbReference type="Proteomes" id="UP000727407"/>
    </source>
</evidence>
<dbReference type="PANTHER" id="PTHR46513:SF13">
    <property type="entry name" value="EGF-LIKE DOMAIN-CONTAINING PROTEIN"/>
    <property type="match status" value="1"/>
</dbReference>
<gene>
    <name evidence="7" type="primary">ldlra</name>
    <name evidence="7" type="ORF">DAT39_008455</name>
</gene>
<keyword evidence="7" id="KW-0675">Receptor</keyword>
<evidence type="ECO:0000256" key="5">
    <source>
        <dbReference type="ARBA" id="ARBA00023180"/>
    </source>
</evidence>
<feature type="repeat" description="LDL-receptor class B" evidence="6">
    <location>
        <begin position="118"/>
        <end position="162"/>
    </location>
</feature>
<comment type="caution">
    <text evidence="7">The sequence shown here is derived from an EMBL/GenBank/DDBJ whole genome shotgun (WGS) entry which is preliminary data.</text>
</comment>
<dbReference type="Pfam" id="PF14670">
    <property type="entry name" value="FXa_inhibition"/>
    <property type="match status" value="1"/>
</dbReference>
<dbReference type="Proteomes" id="UP000727407">
    <property type="component" value="Unassembled WGS sequence"/>
</dbReference>
<dbReference type="SUPFAM" id="SSF57196">
    <property type="entry name" value="EGF/Laminin"/>
    <property type="match status" value="1"/>
</dbReference>
<dbReference type="SMART" id="SM00135">
    <property type="entry name" value="LY"/>
    <property type="match status" value="4"/>
</dbReference>
<dbReference type="OrthoDB" id="664115at2759"/>
<dbReference type="Pfam" id="PF00058">
    <property type="entry name" value="Ldl_recept_b"/>
    <property type="match status" value="4"/>
</dbReference>
<proteinExistence type="predicted"/>
<keyword evidence="5" id="KW-0325">Glycoprotein</keyword>
<dbReference type="GO" id="GO:0060070">
    <property type="term" value="P:canonical Wnt signaling pathway"/>
    <property type="evidence" value="ECO:0007669"/>
    <property type="project" value="TreeGrafter"/>
</dbReference>
<dbReference type="AlphaFoldDB" id="A0A8J4XEF4"/>
<feature type="non-terminal residue" evidence="7">
    <location>
        <position position="1"/>
    </location>
</feature>
<feature type="repeat" description="LDL-receptor class B" evidence="6">
    <location>
        <begin position="31"/>
        <end position="73"/>
    </location>
</feature>
<evidence type="ECO:0000313" key="7">
    <source>
        <dbReference type="EMBL" id="KAF5901845.1"/>
    </source>
</evidence>
<keyword evidence="7" id="KW-0449">Lipoprotein</keyword>
<sequence>MDAALNSSQHNVVIDSGLDAPEGLAVDWVHGNIYWTDSVRGAVSVATADGKKRKTLFANNMTKPRAIAVDPIKNFVYWTDWGTPAKIERGGLNGVDRNTLVSDNIVWPNGLTLDLLNERLYWVDSKLHILASIDVQGGGRHTLIIDQGRLAHPLSVTVFEERVFWTDVSNNAILSANRVTGGDITKLAEHLTSPEDIVLFHNLKQPSAVNWCKFNNGGCEFLCLAAPQVSISSPKYTCVCPDNMMLDKDMRKCIPDSHSIVAAVRKESTLLALYITLPL</sequence>
<keyword evidence="8" id="KW-1185">Reference proteome</keyword>